<dbReference type="Proteomes" id="UP000000238">
    <property type="component" value="Chromosome"/>
</dbReference>
<keyword evidence="1" id="KW-0812">Transmembrane</keyword>
<evidence type="ECO:0000313" key="3">
    <source>
        <dbReference type="Proteomes" id="UP000000238"/>
    </source>
</evidence>
<dbReference type="EMBL" id="CP000155">
    <property type="protein sequence ID" value="ABC33218.1"/>
    <property type="molecule type" value="Genomic_DNA"/>
</dbReference>
<dbReference type="Pfam" id="PF11911">
    <property type="entry name" value="DUF3429"/>
    <property type="match status" value="1"/>
</dbReference>
<keyword evidence="1" id="KW-0472">Membrane</keyword>
<dbReference type="eggNOG" id="ENOG5030IUT">
    <property type="taxonomic scope" value="Bacteria"/>
</dbReference>
<dbReference type="AlphaFoldDB" id="Q2S806"/>
<feature type="transmembrane region" description="Helical" evidence="1">
    <location>
        <begin position="44"/>
        <end position="61"/>
    </location>
</feature>
<dbReference type="HOGENOM" id="CLU_1803474_0_0_6"/>
<evidence type="ECO:0000313" key="2">
    <source>
        <dbReference type="EMBL" id="ABC33218.1"/>
    </source>
</evidence>
<feature type="transmembrane region" description="Helical" evidence="1">
    <location>
        <begin position="73"/>
        <end position="90"/>
    </location>
</feature>
<name>Q2S806_HAHCH</name>
<keyword evidence="1" id="KW-1133">Transmembrane helix</keyword>
<evidence type="ECO:0008006" key="4">
    <source>
        <dbReference type="Google" id="ProtNLM"/>
    </source>
</evidence>
<feature type="transmembrane region" description="Helical" evidence="1">
    <location>
        <begin position="96"/>
        <end position="114"/>
    </location>
</feature>
<dbReference type="KEGG" id="hch:HCH_06581"/>
<dbReference type="OrthoDB" id="8591832at2"/>
<feature type="transmembrane region" description="Helical" evidence="1">
    <location>
        <begin position="12"/>
        <end position="32"/>
    </location>
</feature>
<protein>
    <recommendedName>
        <fullName evidence="4">DUF3429 domain-containing protein</fullName>
    </recommendedName>
</protein>
<gene>
    <name evidence="2" type="ordered locus">HCH_06581</name>
</gene>
<reference evidence="2 3" key="1">
    <citation type="journal article" date="2005" name="Nucleic Acids Res.">
        <title>Genomic blueprint of Hahella chejuensis, a marine microbe producing an algicidal agent.</title>
        <authorList>
            <person name="Jeong H."/>
            <person name="Yim J.H."/>
            <person name="Lee C."/>
            <person name="Choi S.-H."/>
            <person name="Park Y.K."/>
            <person name="Yoon S.H."/>
            <person name="Hur C.-G."/>
            <person name="Kang H.-Y."/>
            <person name="Kim D."/>
            <person name="Lee H.H."/>
            <person name="Park K.H."/>
            <person name="Park S.-H."/>
            <person name="Park H.-S."/>
            <person name="Lee H.K."/>
            <person name="Oh T.K."/>
            <person name="Kim J.F."/>
        </authorList>
    </citation>
    <scope>NUCLEOTIDE SEQUENCE [LARGE SCALE GENOMIC DNA]</scope>
    <source>
        <strain evidence="2 3">KCTC 2396</strain>
    </source>
</reference>
<proteinExistence type="predicted"/>
<dbReference type="InterPro" id="IPR021836">
    <property type="entry name" value="DUF3429"/>
</dbReference>
<dbReference type="RefSeq" id="WP_011400270.1">
    <property type="nucleotide sequence ID" value="NC_007645.1"/>
</dbReference>
<sequence length="143" mass="15647">MIAGESEKYVRMSAILGAAPLLVLGVACILGGENVSLLRPMFDYYSMALLAFMAGGVWLIGLRGEGPATPSRLLWASIVCLILAWMAPGLPPGLRSLTLAAAFLFFYGLDRFVLEDYWRADYQQMRCHLTLCAAVMQTLVLLV</sequence>
<accession>Q2S806</accession>
<organism evidence="2 3">
    <name type="scientific">Hahella chejuensis (strain KCTC 2396)</name>
    <dbReference type="NCBI Taxonomy" id="349521"/>
    <lineage>
        <taxon>Bacteria</taxon>
        <taxon>Pseudomonadati</taxon>
        <taxon>Pseudomonadota</taxon>
        <taxon>Gammaproteobacteria</taxon>
        <taxon>Oceanospirillales</taxon>
        <taxon>Hahellaceae</taxon>
        <taxon>Hahella</taxon>
    </lineage>
</organism>
<evidence type="ECO:0000256" key="1">
    <source>
        <dbReference type="SAM" id="Phobius"/>
    </source>
</evidence>
<keyword evidence="3" id="KW-1185">Reference proteome</keyword>